<dbReference type="GO" id="GO:0016787">
    <property type="term" value="F:hydrolase activity"/>
    <property type="evidence" value="ECO:0007669"/>
    <property type="project" value="UniProtKB-KW"/>
</dbReference>
<evidence type="ECO:0000256" key="3">
    <source>
        <dbReference type="ARBA" id="ARBA00022806"/>
    </source>
</evidence>
<evidence type="ECO:0000256" key="2">
    <source>
        <dbReference type="ARBA" id="ARBA00022801"/>
    </source>
</evidence>
<gene>
    <name evidence="10" type="ORF">RFI_39196</name>
</gene>
<comment type="caution">
    <text evidence="10">The sequence shown here is derived from an EMBL/GenBank/DDBJ whole genome shotgun (WGS) entry which is preliminary data.</text>
</comment>
<dbReference type="GO" id="GO:0003676">
    <property type="term" value="F:nucleic acid binding"/>
    <property type="evidence" value="ECO:0007669"/>
    <property type="project" value="InterPro"/>
</dbReference>
<feature type="domain" description="DEAD-box RNA helicase Q" evidence="9">
    <location>
        <begin position="215"/>
        <end position="244"/>
    </location>
</feature>
<evidence type="ECO:0000256" key="5">
    <source>
        <dbReference type="PROSITE-ProRule" id="PRU00552"/>
    </source>
</evidence>
<dbReference type="SMART" id="SM00487">
    <property type="entry name" value="DEXDc"/>
    <property type="match status" value="1"/>
</dbReference>
<evidence type="ECO:0000313" key="11">
    <source>
        <dbReference type="Proteomes" id="UP000023152"/>
    </source>
</evidence>
<dbReference type="OrthoDB" id="10256233at2759"/>
<dbReference type="InterPro" id="IPR014001">
    <property type="entry name" value="Helicase_ATP-bd"/>
</dbReference>
<evidence type="ECO:0000259" key="9">
    <source>
        <dbReference type="PROSITE" id="PS51195"/>
    </source>
</evidence>
<keyword evidence="6" id="KW-0812">Transmembrane</keyword>
<dbReference type="Gene3D" id="3.40.50.300">
    <property type="entry name" value="P-loop containing nucleotide triphosphate hydrolases"/>
    <property type="match status" value="2"/>
</dbReference>
<dbReference type="CDD" id="cd18787">
    <property type="entry name" value="SF2_C_DEAD"/>
    <property type="match status" value="1"/>
</dbReference>
<dbReference type="EMBL" id="ASPP01047029">
    <property type="protein sequence ID" value="ETN98313.1"/>
    <property type="molecule type" value="Genomic_DNA"/>
</dbReference>
<dbReference type="InterPro" id="IPR050079">
    <property type="entry name" value="DEAD_box_RNA_helicase"/>
</dbReference>
<proteinExistence type="predicted"/>
<evidence type="ECO:0008006" key="12">
    <source>
        <dbReference type="Google" id="ProtNLM"/>
    </source>
</evidence>
<dbReference type="GO" id="GO:0005524">
    <property type="term" value="F:ATP binding"/>
    <property type="evidence" value="ECO:0007669"/>
    <property type="project" value="UniProtKB-KW"/>
</dbReference>
<dbReference type="GO" id="GO:0003724">
    <property type="term" value="F:RNA helicase activity"/>
    <property type="evidence" value="ECO:0007669"/>
    <property type="project" value="InterPro"/>
</dbReference>
<feature type="short sequence motif" description="Q motif" evidence="5">
    <location>
        <begin position="215"/>
        <end position="244"/>
    </location>
</feature>
<keyword evidence="6" id="KW-1133">Transmembrane helix</keyword>
<dbReference type="InterPro" id="IPR011545">
    <property type="entry name" value="DEAD/DEAH_box_helicase_dom"/>
</dbReference>
<dbReference type="SMART" id="SM00490">
    <property type="entry name" value="HELICc"/>
    <property type="match status" value="1"/>
</dbReference>
<evidence type="ECO:0000259" key="7">
    <source>
        <dbReference type="PROSITE" id="PS51192"/>
    </source>
</evidence>
<name>X6L9V5_RETFI</name>
<evidence type="ECO:0000256" key="6">
    <source>
        <dbReference type="SAM" id="Phobius"/>
    </source>
</evidence>
<dbReference type="CDD" id="cd00268">
    <property type="entry name" value="DEADc"/>
    <property type="match status" value="1"/>
</dbReference>
<dbReference type="Pfam" id="PF00271">
    <property type="entry name" value="Helicase_C"/>
    <property type="match status" value="1"/>
</dbReference>
<keyword evidence="1" id="KW-0547">Nucleotide-binding</keyword>
<dbReference type="PROSITE" id="PS51194">
    <property type="entry name" value="HELICASE_CTER"/>
    <property type="match status" value="1"/>
</dbReference>
<dbReference type="Proteomes" id="UP000023152">
    <property type="component" value="Unassembled WGS sequence"/>
</dbReference>
<dbReference type="InterPro" id="IPR001650">
    <property type="entry name" value="Helicase_C-like"/>
</dbReference>
<evidence type="ECO:0000256" key="1">
    <source>
        <dbReference type="ARBA" id="ARBA00022741"/>
    </source>
</evidence>
<keyword evidence="2" id="KW-0378">Hydrolase</keyword>
<dbReference type="PROSITE" id="PS51192">
    <property type="entry name" value="HELICASE_ATP_BIND_1"/>
    <property type="match status" value="1"/>
</dbReference>
<dbReference type="SUPFAM" id="SSF52540">
    <property type="entry name" value="P-loop containing nucleoside triphosphate hydrolases"/>
    <property type="match status" value="1"/>
</dbReference>
<keyword evidence="3" id="KW-0347">Helicase</keyword>
<feature type="domain" description="Helicase ATP-binding" evidence="7">
    <location>
        <begin position="273"/>
        <end position="468"/>
    </location>
</feature>
<feature type="domain" description="Helicase C-terminal" evidence="8">
    <location>
        <begin position="514"/>
        <end position="673"/>
    </location>
</feature>
<evidence type="ECO:0000313" key="10">
    <source>
        <dbReference type="EMBL" id="ETN98313.1"/>
    </source>
</evidence>
<keyword evidence="4" id="KW-0067">ATP-binding</keyword>
<keyword evidence="6" id="KW-0472">Membrane</keyword>
<accession>X6L9V5</accession>
<dbReference type="InterPro" id="IPR027417">
    <property type="entry name" value="P-loop_NTPase"/>
</dbReference>
<sequence>MLKFDLQRICSLKSNIRIFPYHVNNVFLHSFMCLSTQKGRMTSPRGTSSSTNSDDILSKLYTPKQIEEAAKELEQEKVSAVVDPITAKLHPITVRSRNSSVKALNVSIDPKKLKKKLRKQAKKVLLQRQRDYLRKVKLKAQLGYEPVSLPTRSRPSEPTDEEQEMRMEEMIMRDTQNDFDAFEESKERRSEELKQVREAMRKKKETTVDEEGVPFTFSELGVQLPLCKAIEENFGVSHPTQIQRLVIPHLLRQMKVIASDDSTADKKHHAKKSKEIEAVSMTVFGDQTGTGKTLAYLLPILEALKKDELVHQIPLRVSRPRCLILAPVRELCMQIRKVIHDSTQHSPVSSCMLVAGEPMSKQHEKLMSGVDIVVGTPERVYTHMQTYTDFRLTDCRYVVLDEGDVLFNEGFWEKHVKPVLQSARCVQSGSRSATSSDVKTRYLIVNSATITKKDKDNICNDIGIDSNKVPFLTGDNLHCVLPTMNLHFWNAKSAEKLQLLRQILRLEQIEFNAKLAKQYANLRDDSLLQFKLNKDSPRLPQQTIVFVRTKRAAAKIGFALEQFGYNHEVFFAFQSAQVRKQKFQRFLDGQVSILVATDAAMRGLDTTDVNHVILFDFPHNPRTFLQRIGRTGFIYYFVAVVTSFHFNIYIYMYIYMYVHTYMYPLHTLYSTIFFFKKKKKKGRVNTRNSSIVKNGIDQPLSKVSALVTDKDAFIAAVFLTALNEGKPIIELDAFVDRYRVFPHIKMRTSATSGINHRLVPFEHAAVRLLTEEEKEEMRKWKSQRGKMSATQIAKMKQQSELLSKPRLWWYSKINGTRVPFYGVKKKVVKRLLKVLKLPKKNFITHNFQNTKKKLFGLLKIRQLIFEINNELSNFSKLKINK</sequence>
<dbReference type="PROSITE" id="PS51195">
    <property type="entry name" value="Q_MOTIF"/>
    <property type="match status" value="1"/>
</dbReference>
<keyword evidence="11" id="KW-1185">Reference proteome</keyword>
<feature type="transmembrane region" description="Helical" evidence="6">
    <location>
        <begin position="633"/>
        <end position="652"/>
    </location>
</feature>
<evidence type="ECO:0000256" key="4">
    <source>
        <dbReference type="ARBA" id="ARBA00022840"/>
    </source>
</evidence>
<dbReference type="GO" id="GO:0005829">
    <property type="term" value="C:cytosol"/>
    <property type="evidence" value="ECO:0007669"/>
    <property type="project" value="TreeGrafter"/>
</dbReference>
<protein>
    <recommendedName>
        <fullName evidence="12">RNA helicase</fullName>
    </recommendedName>
</protein>
<dbReference type="InterPro" id="IPR014014">
    <property type="entry name" value="RNA_helicase_DEAD_Q_motif"/>
</dbReference>
<dbReference type="PANTHER" id="PTHR47959:SF1">
    <property type="entry name" value="ATP-DEPENDENT RNA HELICASE DBPA"/>
    <property type="match status" value="1"/>
</dbReference>
<reference evidence="10 11" key="1">
    <citation type="journal article" date="2013" name="Curr. Biol.">
        <title>The Genome of the Foraminiferan Reticulomyxa filosa.</title>
        <authorList>
            <person name="Glockner G."/>
            <person name="Hulsmann N."/>
            <person name="Schleicher M."/>
            <person name="Noegel A.A."/>
            <person name="Eichinger L."/>
            <person name="Gallinger C."/>
            <person name="Pawlowski J."/>
            <person name="Sierra R."/>
            <person name="Euteneuer U."/>
            <person name="Pillet L."/>
            <person name="Moustafa A."/>
            <person name="Platzer M."/>
            <person name="Groth M."/>
            <person name="Szafranski K."/>
            <person name="Schliwa M."/>
        </authorList>
    </citation>
    <scope>NUCLEOTIDE SEQUENCE [LARGE SCALE GENOMIC DNA]</scope>
</reference>
<dbReference type="AlphaFoldDB" id="X6L9V5"/>
<organism evidence="10 11">
    <name type="scientific">Reticulomyxa filosa</name>
    <dbReference type="NCBI Taxonomy" id="46433"/>
    <lineage>
        <taxon>Eukaryota</taxon>
        <taxon>Sar</taxon>
        <taxon>Rhizaria</taxon>
        <taxon>Retaria</taxon>
        <taxon>Foraminifera</taxon>
        <taxon>Monothalamids</taxon>
        <taxon>Reticulomyxidae</taxon>
        <taxon>Reticulomyxa</taxon>
    </lineage>
</organism>
<evidence type="ECO:0000259" key="8">
    <source>
        <dbReference type="PROSITE" id="PS51194"/>
    </source>
</evidence>
<dbReference type="PANTHER" id="PTHR47959">
    <property type="entry name" value="ATP-DEPENDENT RNA HELICASE RHLE-RELATED"/>
    <property type="match status" value="1"/>
</dbReference>
<dbReference type="Pfam" id="PF00270">
    <property type="entry name" value="DEAD"/>
    <property type="match status" value="1"/>
</dbReference>
<dbReference type="InterPro" id="IPR044742">
    <property type="entry name" value="DEAD/DEAH_RhlB"/>
</dbReference>